<comment type="catalytic activity">
    <reaction evidence="1 10">
        <text>Endohydrolysis of beta-(1-&gt;4)-linkages between D-glucosamine residues in a partly acetylated chitosan.</text>
        <dbReference type="EC" id="3.2.1.132"/>
    </reaction>
</comment>
<evidence type="ECO:0000313" key="11">
    <source>
        <dbReference type="EMBL" id="KAK3392874.1"/>
    </source>
</evidence>
<keyword evidence="6 10" id="KW-0378">Hydrolase</keyword>
<keyword evidence="12" id="KW-1185">Reference proteome</keyword>
<feature type="chain" id="PRO_5041765883" description="Endo-chitosanase" evidence="10">
    <location>
        <begin position="23"/>
        <end position="198"/>
    </location>
</feature>
<dbReference type="PANTHER" id="PTHR42061:SF6">
    <property type="entry name" value="ENDO-CHITOSANASE"/>
    <property type="match status" value="1"/>
</dbReference>
<dbReference type="AlphaFoldDB" id="A0AAE0U742"/>
<evidence type="ECO:0000256" key="9">
    <source>
        <dbReference type="ARBA" id="ARBA00023326"/>
    </source>
</evidence>
<dbReference type="PANTHER" id="PTHR42061">
    <property type="entry name" value="ENDO-CHITOSANASE"/>
    <property type="match status" value="1"/>
</dbReference>
<reference evidence="11" key="1">
    <citation type="journal article" date="2023" name="Mol. Phylogenet. Evol.">
        <title>Genome-scale phylogeny and comparative genomics of the fungal order Sordariales.</title>
        <authorList>
            <person name="Hensen N."/>
            <person name="Bonometti L."/>
            <person name="Westerberg I."/>
            <person name="Brannstrom I.O."/>
            <person name="Guillou S."/>
            <person name="Cros-Aarteil S."/>
            <person name="Calhoun S."/>
            <person name="Haridas S."/>
            <person name="Kuo A."/>
            <person name="Mondo S."/>
            <person name="Pangilinan J."/>
            <person name="Riley R."/>
            <person name="LaButti K."/>
            <person name="Andreopoulos B."/>
            <person name="Lipzen A."/>
            <person name="Chen C."/>
            <person name="Yan M."/>
            <person name="Daum C."/>
            <person name="Ng V."/>
            <person name="Clum A."/>
            <person name="Steindorff A."/>
            <person name="Ohm R.A."/>
            <person name="Martin F."/>
            <person name="Silar P."/>
            <person name="Natvig D.O."/>
            <person name="Lalanne C."/>
            <person name="Gautier V."/>
            <person name="Ament-Velasquez S.L."/>
            <person name="Kruys A."/>
            <person name="Hutchinson M.I."/>
            <person name="Powell A.J."/>
            <person name="Barry K."/>
            <person name="Miller A.N."/>
            <person name="Grigoriev I.V."/>
            <person name="Debuchy R."/>
            <person name="Gladieux P."/>
            <person name="Hiltunen Thoren M."/>
            <person name="Johannesson H."/>
        </authorList>
    </citation>
    <scope>NUCLEOTIDE SEQUENCE</scope>
    <source>
        <strain evidence="11">CBS 232.78</strain>
    </source>
</reference>
<evidence type="ECO:0000256" key="7">
    <source>
        <dbReference type="ARBA" id="ARBA00023277"/>
    </source>
</evidence>
<comment type="caution">
    <text evidence="11">The sequence shown here is derived from an EMBL/GenBank/DDBJ whole genome shotgun (WGS) entry which is preliminary data.</text>
</comment>
<dbReference type="GO" id="GO:0016977">
    <property type="term" value="F:chitosanase activity"/>
    <property type="evidence" value="ECO:0007669"/>
    <property type="project" value="UniProtKB-EC"/>
</dbReference>
<keyword evidence="7" id="KW-0119">Carbohydrate metabolism</keyword>
<evidence type="ECO:0000256" key="3">
    <source>
        <dbReference type="ARBA" id="ARBA00007799"/>
    </source>
</evidence>
<organism evidence="11 12">
    <name type="scientific">Podospora didyma</name>
    <dbReference type="NCBI Taxonomy" id="330526"/>
    <lineage>
        <taxon>Eukaryota</taxon>
        <taxon>Fungi</taxon>
        <taxon>Dikarya</taxon>
        <taxon>Ascomycota</taxon>
        <taxon>Pezizomycotina</taxon>
        <taxon>Sordariomycetes</taxon>
        <taxon>Sordariomycetidae</taxon>
        <taxon>Sordariales</taxon>
        <taxon>Podosporaceae</taxon>
        <taxon>Podospora</taxon>
    </lineage>
</organism>
<comment type="function">
    <text evidence="10">Chitosanase catalyzing the endo-type cleavage of chitosan, the deacylated form of chitin. Chitosanase may be crucial in the degradation of the deacetylated portion of chitin in the fungal cell wall.</text>
</comment>
<dbReference type="EMBL" id="JAULSW010000001">
    <property type="protein sequence ID" value="KAK3392874.1"/>
    <property type="molecule type" value="Genomic_DNA"/>
</dbReference>
<evidence type="ECO:0000256" key="8">
    <source>
        <dbReference type="ARBA" id="ARBA00023295"/>
    </source>
</evidence>
<comment type="subcellular location">
    <subcellularLocation>
        <location evidence="2 10">Secreted</location>
    </subcellularLocation>
</comment>
<keyword evidence="5 10" id="KW-0732">Signal</keyword>
<dbReference type="Proteomes" id="UP001285441">
    <property type="component" value="Unassembled WGS sequence"/>
</dbReference>
<keyword evidence="8 10" id="KW-0326">Glycosidase</keyword>
<evidence type="ECO:0000313" key="12">
    <source>
        <dbReference type="Proteomes" id="UP001285441"/>
    </source>
</evidence>
<dbReference type="GO" id="GO:0000272">
    <property type="term" value="P:polysaccharide catabolic process"/>
    <property type="evidence" value="ECO:0007669"/>
    <property type="project" value="UniProtKB-KW"/>
</dbReference>
<evidence type="ECO:0000256" key="4">
    <source>
        <dbReference type="ARBA" id="ARBA00022525"/>
    </source>
</evidence>
<dbReference type="Pfam" id="PF07335">
    <property type="entry name" value="Glyco_hydro_75"/>
    <property type="match status" value="1"/>
</dbReference>
<keyword evidence="4" id="KW-0964">Secreted</keyword>
<protein>
    <recommendedName>
        <fullName evidence="10">Endo-chitosanase</fullName>
        <ecNumber evidence="10">3.2.1.132</ecNumber>
    </recommendedName>
</protein>
<evidence type="ECO:0000256" key="2">
    <source>
        <dbReference type="ARBA" id="ARBA00004613"/>
    </source>
</evidence>
<gene>
    <name evidence="11" type="ORF">B0H63DRAFT_530403</name>
</gene>
<name>A0AAE0U742_9PEZI</name>
<sequence length="198" mass="21324">MIAPSSLLFLLSLSLLRGISSARNVPSNLRNLYNTLKSNGTCSNKDGTSFVNMDIDCDGTQGSPADDKHCYKKGIRDLDANIHRYVVFGNTGKKSGWKTFDPQKHGIKLLSLMAVVCEDQLIYGIWGDMNGDDGPHPMVGEASTSLATACYGKKHITGDNGHDQDNVLYIAFTGDDAVPGANGANWAATNYKAFESSI</sequence>
<comment type="similarity">
    <text evidence="3 10">Belongs to the glycosyl hydrolase 75 family.</text>
</comment>
<proteinExistence type="inferred from homology"/>
<dbReference type="EC" id="3.2.1.132" evidence="10"/>
<keyword evidence="9 10" id="KW-0624">Polysaccharide degradation</keyword>
<accession>A0AAE0U742</accession>
<reference evidence="11" key="2">
    <citation type="submission" date="2023-06" db="EMBL/GenBank/DDBJ databases">
        <authorList>
            <consortium name="Lawrence Berkeley National Laboratory"/>
            <person name="Haridas S."/>
            <person name="Hensen N."/>
            <person name="Bonometti L."/>
            <person name="Westerberg I."/>
            <person name="Brannstrom I.O."/>
            <person name="Guillou S."/>
            <person name="Cros-Aarteil S."/>
            <person name="Calhoun S."/>
            <person name="Kuo A."/>
            <person name="Mondo S."/>
            <person name="Pangilinan J."/>
            <person name="Riley R."/>
            <person name="LaButti K."/>
            <person name="Andreopoulos B."/>
            <person name="Lipzen A."/>
            <person name="Chen C."/>
            <person name="Yanf M."/>
            <person name="Daum C."/>
            <person name="Ng V."/>
            <person name="Clum A."/>
            <person name="Steindorff A."/>
            <person name="Ohm R."/>
            <person name="Martin F."/>
            <person name="Silar P."/>
            <person name="Natvig D."/>
            <person name="Lalanne C."/>
            <person name="Gautier V."/>
            <person name="Ament-velasquez S.L."/>
            <person name="Kruys A."/>
            <person name="Hutchinson M.I."/>
            <person name="Powell A.J."/>
            <person name="Barry K."/>
            <person name="Miller A.N."/>
            <person name="Grigoriev I.V."/>
            <person name="Debuchy R."/>
            <person name="Gladieux P."/>
            <person name="Thoren M.H."/>
            <person name="Johannesson H."/>
        </authorList>
    </citation>
    <scope>NUCLEOTIDE SEQUENCE</scope>
    <source>
        <strain evidence="11">CBS 232.78</strain>
    </source>
</reference>
<dbReference type="GO" id="GO:0005576">
    <property type="term" value="C:extracellular region"/>
    <property type="evidence" value="ECO:0007669"/>
    <property type="project" value="UniProtKB-SubCell"/>
</dbReference>
<feature type="signal peptide" evidence="10">
    <location>
        <begin position="1"/>
        <end position="22"/>
    </location>
</feature>
<evidence type="ECO:0000256" key="10">
    <source>
        <dbReference type="RuleBase" id="RU361208"/>
    </source>
</evidence>
<evidence type="ECO:0000256" key="1">
    <source>
        <dbReference type="ARBA" id="ARBA00000405"/>
    </source>
</evidence>
<dbReference type="InterPro" id="IPR009939">
    <property type="entry name" value="Chitosanase_fungal"/>
</dbReference>
<evidence type="ECO:0000256" key="6">
    <source>
        <dbReference type="ARBA" id="ARBA00022801"/>
    </source>
</evidence>
<evidence type="ECO:0000256" key="5">
    <source>
        <dbReference type="ARBA" id="ARBA00022729"/>
    </source>
</evidence>